<dbReference type="Proteomes" id="UP001234297">
    <property type="component" value="Chromosome 5"/>
</dbReference>
<dbReference type="EMBL" id="CM056813">
    <property type="protein sequence ID" value="KAJ8639459.1"/>
    <property type="molecule type" value="Genomic_DNA"/>
</dbReference>
<name>A0ACC2M184_PERAE</name>
<comment type="caution">
    <text evidence="1">The sequence shown here is derived from an EMBL/GenBank/DDBJ whole genome shotgun (WGS) entry which is preliminary data.</text>
</comment>
<reference evidence="1 2" key="1">
    <citation type="journal article" date="2022" name="Hortic Res">
        <title>A haplotype resolved chromosomal level avocado genome allows analysis of novel avocado genes.</title>
        <authorList>
            <person name="Nath O."/>
            <person name="Fletcher S.J."/>
            <person name="Hayward A."/>
            <person name="Shaw L.M."/>
            <person name="Masouleh A.K."/>
            <person name="Furtado A."/>
            <person name="Henry R.J."/>
            <person name="Mitter N."/>
        </authorList>
    </citation>
    <scope>NUCLEOTIDE SEQUENCE [LARGE SCALE GENOMIC DNA]</scope>
    <source>
        <strain evidence="2">cv. Hass</strain>
    </source>
</reference>
<organism evidence="1 2">
    <name type="scientific">Persea americana</name>
    <name type="common">Avocado</name>
    <dbReference type="NCBI Taxonomy" id="3435"/>
    <lineage>
        <taxon>Eukaryota</taxon>
        <taxon>Viridiplantae</taxon>
        <taxon>Streptophyta</taxon>
        <taxon>Embryophyta</taxon>
        <taxon>Tracheophyta</taxon>
        <taxon>Spermatophyta</taxon>
        <taxon>Magnoliopsida</taxon>
        <taxon>Magnoliidae</taxon>
        <taxon>Laurales</taxon>
        <taxon>Lauraceae</taxon>
        <taxon>Persea</taxon>
    </lineage>
</organism>
<sequence length="309" mass="35739">MNLGNARREEFQSLEFSVLLRSRWQRTRLSEEKIVTCKRTDHRFLRGSQLKGHPQQFQKITRVTPEEDGRVVCRVFKKKNLLKTLDSKKVSSPETDVDTQMLHSSRDGALEQILKYMRESSNMETNNDDDTHLSQQFQKTTRATPEEDGWVVCRVFKKKNLLKTLDSKKVSSPETDVDTQMLHSSRDRALEQILKYMRESSNMETNNDDDDDTHLAALSDNVQFTPSIAQKRGDSSNPNQANDKEQPLGDWAIVDRLVASHLNGQSDSFKQLDFFNNNNLSLLSIQDQQDLLHTHNCNNGDDRWSFTLY</sequence>
<evidence type="ECO:0000313" key="1">
    <source>
        <dbReference type="EMBL" id="KAJ8639459.1"/>
    </source>
</evidence>
<gene>
    <name evidence="1" type="ORF">MRB53_016153</name>
</gene>
<protein>
    <submittedName>
        <fullName evidence="1">Uncharacterized protein</fullName>
    </submittedName>
</protein>
<evidence type="ECO:0000313" key="2">
    <source>
        <dbReference type="Proteomes" id="UP001234297"/>
    </source>
</evidence>
<proteinExistence type="predicted"/>
<keyword evidence="2" id="KW-1185">Reference proteome</keyword>
<accession>A0ACC2M184</accession>